<dbReference type="Gene3D" id="3.90.1280.10">
    <property type="entry name" value="HSP33 redox switch-like"/>
    <property type="match status" value="1"/>
</dbReference>
<keyword evidence="3" id="KW-1015">Disulfide bond</keyword>
<dbReference type="GO" id="GO:0005737">
    <property type="term" value="C:cytoplasm"/>
    <property type="evidence" value="ECO:0007669"/>
    <property type="project" value="InterPro"/>
</dbReference>
<protein>
    <submittedName>
        <fullName evidence="7">Uncharacterized protein</fullName>
    </submittedName>
</protein>
<dbReference type="PANTHER" id="PTHR30111:SF1">
    <property type="entry name" value="33 KDA CHAPERONIN"/>
    <property type="match status" value="1"/>
</dbReference>
<feature type="region of interest" description="Disordered" evidence="6">
    <location>
        <begin position="316"/>
        <end position="342"/>
    </location>
</feature>
<dbReference type="VEuPathDB" id="CryptoDB:Vbra_13350"/>
<dbReference type="STRING" id="1169540.A0A0G4ETJ1"/>
<dbReference type="SUPFAM" id="SSF118352">
    <property type="entry name" value="HSP33 redox switch-like"/>
    <property type="match status" value="1"/>
</dbReference>
<dbReference type="OrthoDB" id="10264121at2759"/>
<organism evidence="7 8">
    <name type="scientific">Vitrella brassicaformis (strain CCMP3155)</name>
    <dbReference type="NCBI Taxonomy" id="1169540"/>
    <lineage>
        <taxon>Eukaryota</taxon>
        <taxon>Sar</taxon>
        <taxon>Alveolata</taxon>
        <taxon>Colpodellida</taxon>
        <taxon>Vitrellaceae</taxon>
        <taxon>Vitrella</taxon>
    </lineage>
</organism>
<evidence type="ECO:0000256" key="6">
    <source>
        <dbReference type="SAM" id="MobiDB-lite"/>
    </source>
</evidence>
<dbReference type="GO" id="GO:0042026">
    <property type="term" value="P:protein refolding"/>
    <property type="evidence" value="ECO:0007669"/>
    <property type="project" value="TreeGrafter"/>
</dbReference>
<dbReference type="InParanoid" id="A0A0G4ETJ1"/>
<dbReference type="Pfam" id="PF01430">
    <property type="entry name" value="HSP33"/>
    <property type="match status" value="1"/>
</dbReference>
<dbReference type="PhylomeDB" id="A0A0G4ETJ1"/>
<feature type="region of interest" description="Disordered" evidence="6">
    <location>
        <begin position="352"/>
        <end position="371"/>
    </location>
</feature>
<evidence type="ECO:0000256" key="2">
    <source>
        <dbReference type="ARBA" id="ARBA00022833"/>
    </source>
</evidence>
<dbReference type="InterPro" id="IPR016154">
    <property type="entry name" value="Heat_shock_Hsp33_C"/>
</dbReference>
<keyword evidence="2" id="KW-0862">Zinc</keyword>
<proteinExistence type="predicted"/>
<dbReference type="EMBL" id="CDMY01000313">
    <property type="protein sequence ID" value="CEM01924.1"/>
    <property type="molecule type" value="Genomic_DNA"/>
</dbReference>
<dbReference type="OMA" id="DMQCECC"/>
<dbReference type="GO" id="GO:0051082">
    <property type="term" value="F:unfolded protein binding"/>
    <property type="evidence" value="ECO:0007669"/>
    <property type="project" value="InterPro"/>
</dbReference>
<keyword evidence="5" id="KW-0676">Redox-active center</keyword>
<evidence type="ECO:0000256" key="3">
    <source>
        <dbReference type="ARBA" id="ARBA00023157"/>
    </source>
</evidence>
<evidence type="ECO:0000256" key="4">
    <source>
        <dbReference type="ARBA" id="ARBA00023186"/>
    </source>
</evidence>
<dbReference type="AlphaFoldDB" id="A0A0G4ETJ1"/>
<evidence type="ECO:0000313" key="8">
    <source>
        <dbReference type="Proteomes" id="UP000041254"/>
    </source>
</evidence>
<keyword evidence="1" id="KW-0963">Cytoplasm</keyword>
<dbReference type="PANTHER" id="PTHR30111">
    <property type="entry name" value="33 KDA CHAPERONIN"/>
    <property type="match status" value="1"/>
</dbReference>
<dbReference type="InterPro" id="IPR016153">
    <property type="entry name" value="Heat_shock_Hsp33_N"/>
</dbReference>
<evidence type="ECO:0000256" key="5">
    <source>
        <dbReference type="ARBA" id="ARBA00023284"/>
    </source>
</evidence>
<dbReference type="SUPFAM" id="SSF64397">
    <property type="entry name" value="Hsp33 domain"/>
    <property type="match status" value="1"/>
</dbReference>
<accession>A0A0G4ETJ1</accession>
<keyword evidence="4" id="KW-0143">Chaperone</keyword>
<reference evidence="7 8" key="1">
    <citation type="submission" date="2014-11" db="EMBL/GenBank/DDBJ databases">
        <authorList>
            <person name="Zhu J."/>
            <person name="Qi W."/>
            <person name="Song R."/>
        </authorList>
    </citation>
    <scope>NUCLEOTIDE SEQUENCE [LARGE SCALE GENOMIC DNA]</scope>
</reference>
<dbReference type="GO" id="GO:0044183">
    <property type="term" value="F:protein folding chaperone"/>
    <property type="evidence" value="ECO:0007669"/>
    <property type="project" value="TreeGrafter"/>
</dbReference>
<keyword evidence="8" id="KW-1185">Reference proteome</keyword>
<gene>
    <name evidence="7" type="ORF">Vbra_13350</name>
</gene>
<evidence type="ECO:0000256" key="1">
    <source>
        <dbReference type="ARBA" id="ARBA00022490"/>
    </source>
</evidence>
<name>A0A0G4ETJ1_VITBC</name>
<dbReference type="Gene3D" id="3.55.30.10">
    <property type="entry name" value="Hsp33 domain"/>
    <property type="match status" value="1"/>
</dbReference>
<dbReference type="Proteomes" id="UP000041254">
    <property type="component" value="Unassembled WGS sequence"/>
</dbReference>
<evidence type="ECO:0000313" key="7">
    <source>
        <dbReference type="EMBL" id="CEM01924.1"/>
    </source>
</evidence>
<feature type="compositionally biased region" description="Low complexity" evidence="6">
    <location>
        <begin position="333"/>
        <end position="342"/>
    </location>
</feature>
<sequence length="371" mass="39922">MESDGGGRRSNAHDTLVSALSADGGIVVRAVSARNLVQDALIRLQLSPVPAQALGEVAVCNLLLASGLKDREQLQLTIAGNGPISGITSIADGHGDVKAMLQGDRKFTGQQDASGSREKSIRRGIGRGQIQLVRSHPDWIQPFQSITEIRNVSIPINVAFALLETEQRTSAIDAGVEVSGALVQAAAGYYVERLPDASEETLQRVEENLKGLKNDSLSTLFRSGLTAPDLVDRILEGVGVMHGTYSTGAPSYKCSCSPERFLYRLKALPRPELEQIILKQEILEMTCAFCGEVYHISWDRVRKLLDISEQENELWREEAPPLANGTISPRPSPSSEASSAIASSLRLASLNREREEQGRLGGGGDGADDTA</sequence>
<dbReference type="InterPro" id="IPR000397">
    <property type="entry name" value="Heat_shock_Hsp33"/>
</dbReference>